<comment type="function">
    <text evidence="10">Subunit of the V1 complex of vacuolar(H+)-ATPase (V-ATPase), a multisubunit enzyme composed of a peripheral complex (V1) that hydrolyzes ATP and a membrane integral complex (V0) that translocates protons. V-ATPase is responsible for acidifying and maintaining the pH of intracellular compartments and in some cell types, is targeted to the plasma membrane, where it is responsible for acidifying the extracellular environment. May play a role in cilium biogenesis through regulation of the transport and the localization of proteins to the cilium.</text>
</comment>
<keyword evidence="6" id="KW-0406">Ion transport</keyword>
<dbReference type="Pfam" id="PF01813">
    <property type="entry name" value="ATP-synt_D"/>
    <property type="match status" value="1"/>
</dbReference>
<keyword evidence="4" id="KW-0813">Transport</keyword>
<dbReference type="GO" id="GO:0033176">
    <property type="term" value="C:proton-transporting V-type ATPase complex"/>
    <property type="evidence" value="ECO:0007669"/>
    <property type="project" value="UniProtKB-ARBA"/>
</dbReference>
<dbReference type="Gene3D" id="1.10.287.3240">
    <property type="match status" value="1"/>
</dbReference>
<gene>
    <name evidence="12" type="primary">LOC109109844</name>
</gene>
<dbReference type="Proteomes" id="UP000694427">
    <property type="component" value="Unplaced"/>
</dbReference>
<reference evidence="12" key="2">
    <citation type="submission" date="2025-09" db="UniProtKB">
        <authorList>
            <consortium name="Ensembl"/>
        </authorList>
    </citation>
    <scope>IDENTIFICATION</scope>
</reference>
<proteinExistence type="inferred from homology"/>
<dbReference type="FunFam" id="1.10.287.3240:FF:000001">
    <property type="entry name" value="V-type proton ATPase subunit D"/>
    <property type="match status" value="1"/>
</dbReference>
<dbReference type="GO" id="GO:0030665">
    <property type="term" value="C:clathrin-coated vesicle membrane"/>
    <property type="evidence" value="ECO:0007669"/>
    <property type="project" value="UniProtKB-SubCell"/>
</dbReference>
<evidence type="ECO:0000313" key="12">
    <source>
        <dbReference type="Ensembl" id="ENSCCRP00010042377.1"/>
    </source>
</evidence>
<comment type="similarity">
    <text evidence="1">Belongs to the V-ATPase D subunit family.</text>
</comment>
<sequence>MSGKDRIDIFPSRMAQTIMKARLKGAQTGRSLLKKKADALSMRFRQILRKIIETKTLMGEVMREAAFSLAEAKFAAGDFSATVIQNVNKAQVKVRAKKDNVAGVTLPVFEHYQEGGDSYELTGLARGGEQLSRLKRNYAKAVELLVELASLQTSFVTLDEAIKVTNRRVNAIEHVIIPRIERTLTYIITELDEREREEFYRTLILKGSRRSRRRRSSSVRGRRRRSHSVWRHWGRSQSP</sequence>
<keyword evidence="5" id="KW-0375">Hydrogen ion transport</keyword>
<evidence type="ECO:0000256" key="2">
    <source>
        <dbReference type="ARBA" id="ARBA00013354"/>
    </source>
</evidence>
<dbReference type="InterPro" id="IPR002699">
    <property type="entry name" value="V_ATPase_D"/>
</dbReference>
<evidence type="ECO:0000256" key="9">
    <source>
        <dbReference type="ARBA" id="ARBA00030340"/>
    </source>
</evidence>
<evidence type="ECO:0000256" key="10">
    <source>
        <dbReference type="ARBA" id="ARBA00045802"/>
    </source>
</evidence>
<reference evidence="12" key="1">
    <citation type="submission" date="2025-08" db="UniProtKB">
        <authorList>
            <consortium name="Ensembl"/>
        </authorList>
    </citation>
    <scope>IDENTIFICATION</scope>
</reference>
<evidence type="ECO:0000256" key="6">
    <source>
        <dbReference type="ARBA" id="ARBA00023065"/>
    </source>
</evidence>
<dbReference type="AlphaFoldDB" id="A0A8C1QIH6"/>
<keyword evidence="13" id="KW-1185">Reference proteome</keyword>
<evidence type="ECO:0000256" key="7">
    <source>
        <dbReference type="ARBA" id="ARBA00029434"/>
    </source>
</evidence>
<evidence type="ECO:0000313" key="13">
    <source>
        <dbReference type="Proteomes" id="UP000694427"/>
    </source>
</evidence>
<evidence type="ECO:0000256" key="5">
    <source>
        <dbReference type="ARBA" id="ARBA00022781"/>
    </source>
</evidence>
<dbReference type="NCBIfam" id="TIGR00309">
    <property type="entry name" value="V_ATPase_subD"/>
    <property type="match status" value="1"/>
</dbReference>
<name>A0A8C1QIH6_CYPCA</name>
<protein>
    <recommendedName>
        <fullName evidence="3">V-type proton ATPase subunit D</fullName>
    </recommendedName>
    <alternativeName>
        <fullName evidence="2">V-type proton ATPase subunit d</fullName>
    </alternativeName>
    <alternativeName>
        <fullName evidence="8 9">Vacuolar proton pump subunit D</fullName>
    </alternativeName>
</protein>
<accession>A0A8C1QIH6</accession>
<organism evidence="12 13">
    <name type="scientific">Cyprinus carpio</name>
    <name type="common">Common carp</name>
    <dbReference type="NCBI Taxonomy" id="7962"/>
    <lineage>
        <taxon>Eukaryota</taxon>
        <taxon>Metazoa</taxon>
        <taxon>Chordata</taxon>
        <taxon>Craniata</taxon>
        <taxon>Vertebrata</taxon>
        <taxon>Euteleostomi</taxon>
        <taxon>Actinopterygii</taxon>
        <taxon>Neopterygii</taxon>
        <taxon>Teleostei</taxon>
        <taxon>Ostariophysi</taxon>
        <taxon>Cypriniformes</taxon>
        <taxon>Cyprinidae</taxon>
        <taxon>Cyprininae</taxon>
        <taxon>Cyprinus</taxon>
    </lineage>
</organism>
<evidence type="ECO:0000256" key="4">
    <source>
        <dbReference type="ARBA" id="ARBA00022448"/>
    </source>
</evidence>
<dbReference type="GO" id="GO:0046961">
    <property type="term" value="F:proton-transporting ATPase activity, rotational mechanism"/>
    <property type="evidence" value="ECO:0007669"/>
    <property type="project" value="InterPro"/>
</dbReference>
<evidence type="ECO:0000256" key="1">
    <source>
        <dbReference type="ARBA" id="ARBA00005850"/>
    </source>
</evidence>
<evidence type="ECO:0000256" key="3">
    <source>
        <dbReference type="ARBA" id="ARBA00013417"/>
    </source>
</evidence>
<comment type="subunit">
    <text evidence="11">V-ATPase is a heteromultimeric enzyme made up of two complexes: the ATP-hydrolytic V1 complex and the proton translocation V0 complex. The V1 complex consists of three catalytic AB heterodimers that form a heterohexamer, three peripheral stalks each consisting of EG heterodimers, one central rotor including subunits D and F, and the regulatory subunits C and H. The proton translocation complex V0 consists of the proton transport subunit a, a ring of proteolipid subunits c9c'', rotary subunit d, subunits e and f, and the accessory subunits ATP6AP1/Ac45 and ATP6AP2/PRR. Interacts with SNX10.</text>
</comment>
<evidence type="ECO:0000256" key="8">
    <source>
        <dbReference type="ARBA" id="ARBA00030317"/>
    </source>
</evidence>
<dbReference type="PANTHER" id="PTHR11671">
    <property type="entry name" value="V-TYPE ATP SYNTHASE SUBUNIT D"/>
    <property type="match status" value="1"/>
</dbReference>
<evidence type="ECO:0000256" key="11">
    <source>
        <dbReference type="ARBA" id="ARBA00046558"/>
    </source>
</evidence>
<dbReference type="Ensembl" id="ENSCCRT00010046481.1">
    <property type="protein sequence ID" value="ENSCCRP00010042377.1"/>
    <property type="gene ID" value="ENSCCRG00010018017.1"/>
</dbReference>
<comment type="subcellular location">
    <subcellularLocation>
        <location evidence="7">Cytoplasmic vesicle</location>
        <location evidence="7">Clathrin-coated vesicle membrane</location>
        <topology evidence="7">Peripheral membrane protein</topology>
    </subcellularLocation>
</comment>